<accession>A0ACC2FBA5</accession>
<proteinExistence type="predicted"/>
<keyword evidence="2" id="KW-1185">Reference proteome</keyword>
<gene>
    <name evidence="1" type="ORF">DPEC_G00311490</name>
</gene>
<protein>
    <submittedName>
        <fullName evidence="1">Uncharacterized protein</fullName>
    </submittedName>
</protein>
<evidence type="ECO:0000313" key="2">
    <source>
        <dbReference type="Proteomes" id="UP001157502"/>
    </source>
</evidence>
<reference evidence="1" key="1">
    <citation type="submission" date="2021-05" db="EMBL/GenBank/DDBJ databases">
        <authorList>
            <person name="Pan Q."/>
            <person name="Jouanno E."/>
            <person name="Zahm M."/>
            <person name="Klopp C."/>
            <person name="Cabau C."/>
            <person name="Louis A."/>
            <person name="Berthelot C."/>
            <person name="Parey E."/>
            <person name="Roest Crollius H."/>
            <person name="Montfort J."/>
            <person name="Robinson-Rechavi M."/>
            <person name="Bouchez O."/>
            <person name="Lampietro C."/>
            <person name="Lopez Roques C."/>
            <person name="Donnadieu C."/>
            <person name="Postlethwait J."/>
            <person name="Bobe J."/>
            <person name="Dillon D."/>
            <person name="Chandos A."/>
            <person name="von Hippel F."/>
            <person name="Guiguen Y."/>
        </authorList>
    </citation>
    <scope>NUCLEOTIDE SEQUENCE</scope>
    <source>
        <strain evidence="1">YG-Jan2019</strain>
    </source>
</reference>
<evidence type="ECO:0000313" key="1">
    <source>
        <dbReference type="EMBL" id="KAJ7988657.1"/>
    </source>
</evidence>
<comment type="caution">
    <text evidence="1">The sequence shown here is derived from an EMBL/GenBank/DDBJ whole genome shotgun (WGS) entry which is preliminary data.</text>
</comment>
<dbReference type="Proteomes" id="UP001157502">
    <property type="component" value="Chromosome 30"/>
</dbReference>
<sequence>MLNTHTPSYTPPHPKRRRRPGEGGAVPRGPVCFPARGTGGGTLMRCSGHREMRHNLPARGLHVHTGQRCYRGYRRLQERRRDINKDKMRCPRSTALLTVPLPSLQTDRGRLK</sequence>
<dbReference type="EMBL" id="CM055757">
    <property type="protein sequence ID" value="KAJ7988657.1"/>
    <property type="molecule type" value="Genomic_DNA"/>
</dbReference>
<organism evidence="1 2">
    <name type="scientific">Dallia pectoralis</name>
    <name type="common">Alaska blackfish</name>
    <dbReference type="NCBI Taxonomy" id="75939"/>
    <lineage>
        <taxon>Eukaryota</taxon>
        <taxon>Metazoa</taxon>
        <taxon>Chordata</taxon>
        <taxon>Craniata</taxon>
        <taxon>Vertebrata</taxon>
        <taxon>Euteleostomi</taxon>
        <taxon>Actinopterygii</taxon>
        <taxon>Neopterygii</taxon>
        <taxon>Teleostei</taxon>
        <taxon>Protacanthopterygii</taxon>
        <taxon>Esociformes</taxon>
        <taxon>Umbridae</taxon>
        <taxon>Dallia</taxon>
    </lineage>
</organism>
<name>A0ACC2FBA5_DALPE</name>